<evidence type="ECO:0000256" key="4">
    <source>
        <dbReference type="ARBA" id="ARBA00022490"/>
    </source>
</evidence>
<dbReference type="GO" id="GO:0051087">
    <property type="term" value="F:protein-folding chaperone binding"/>
    <property type="evidence" value="ECO:0007669"/>
    <property type="project" value="InterPro"/>
</dbReference>
<evidence type="ECO:0000313" key="9">
    <source>
        <dbReference type="Proteomes" id="UP000230069"/>
    </source>
</evidence>
<dbReference type="NCBIfam" id="TIGR00714">
    <property type="entry name" value="hscB"/>
    <property type="match status" value="1"/>
</dbReference>
<dbReference type="FunFam" id="1.10.287.110:FF:000082">
    <property type="entry name" value="Iron-sulfur cluster co-chaperone protein HscB, mitochondrial"/>
    <property type="match status" value="1"/>
</dbReference>
<dbReference type="Pfam" id="PF07743">
    <property type="entry name" value="HSCB_C"/>
    <property type="match status" value="1"/>
</dbReference>
<dbReference type="SMART" id="SM00271">
    <property type="entry name" value="DnaJ"/>
    <property type="match status" value="1"/>
</dbReference>
<dbReference type="STRING" id="218851.A0A2G5DET1"/>
<dbReference type="AlphaFoldDB" id="A0A2G5DET1"/>
<dbReference type="FunFam" id="1.20.1280.20:FF:000002">
    <property type="entry name" value="HscB mitochondrial iron-sulfur cluster co-chaperone"/>
    <property type="match status" value="1"/>
</dbReference>
<dbReference type="FunCoup" id="A0A2G5DET1">
    <property type="interactions" value="1991"/>
</dbReference>
<dbReference type="SUPFAM" id="SSF46565">
    <property type="entry name" value="Chaperone J-domain"/>
    <property type="match status" value="1"/>
</dbReference>
<gene>
    <name evidence="8" type="ORF">AQUCO_02100110v1</name>
</gene>
<dbReference type="InterPro" id="IPR004640">
    <property type="entry name" value="HscB"/>
</dbReference>
<keyword evidence="6" id="KW-0143">Chaperone</keyword>
<dbReference type="PROSITE" id="PS50076">
    <property type="entry name" value="DNAJ_2"/>
    <property type="match status" value="1"/>
</dbReference>
<dbReference type="EMBL" id="KZ305038">
    <property type="protein sequence ID" value="PIA42040.1"/>
    <property type="molecule type" value="Genomic_DNA"/>
</dbReference>
<keyword evidence="9" id="KW-1185">Reference proteome</keyword>
<dbReference type="GO" id="GO:0005739">
    <property type="term" value="C:mitochondrion"/>
    <property type="evidence" value="ECO:0007669"/>
    <property type="project" value="UniProtKB-SubCell"/>
</dbReference>
<evidence type="ECO:0000256" key="2">
    <source>
        <dbReference type="ARBA" id="ARBA00004496"/>
    </source>
</evidence>
<evidence type="ECO:0000313" key="8">
    <source>
        <dbReference type="EMBL" id="PIA42040.1"/>
    </source>
</evidence>
<protein>
    <recommendedName>
        <fullName evidence="7">J domain-containing protein</fullName>
    </recommendedName>
</protein>
<keyword evidence="4" id="KW-0963">Cytoplasm</keyword>
<evidence type="ECO:0000256" key="5">
    <source>
        <dbReference type="ARBA" id="ARBA00023128"/>
    </source>
</evidence>
<dbReference type="OrthoDB" id="448954at2759"/>
<evidence type="ECO:0000256" key="1">
    <source>
        <dbReference type="ARBA" id="ARBA00004173"/>
    </source>
</evidence>
<comment type="similarity">
    <text evidence="3">Belongs to the HscB family.</text>
</comment>
<evidence type="ECO:0000256" key="6">
    <source>
        <dbReference type="ARBA" id="ARBA00023186"/>
    </source>
</evidence>
<dbReference type="Gene3D" id="1.10.287.110">
    <property type="entry name" value="DnaJ domain"/>
    <property type="match status" value="1"/>
</dbReference>
<name>A0A2G5DET1_AQUCA</name>
<reference evidence="8 9" key="1">
    <citation type="submission" date="2017-09" db="EMBL/GenBank/DDBJ databases">
        <title>WGS assembly of Aquilegia coerulea Goldsmith.</title>
        <authorList>
            <person name="Hodges S."/>
            <person name="Kramer E."/>
            <person name="Nordborg M."/>
            <person name="Tomkins J."/>
            <person name="Borevitz J."/>
            <person name="Derieg N."/>
            <person name="Yan J."/>
            <person name="Mihaltcheva S."/>
            <person name="Hayes R.D."/>
            <person name="Rokhsar D."/>
        </authorList>
    </citation>
    <scope>NUCLEOTIDE SEQUENCE [LARGE SCALE GENOMIC DNA]</scope>
    <source>
        <strain evidence="9">cv. Goldsmith</strain>
    </source>
</reference>
<dbReference type="GO" id="GO:0044571">
    <property type="term" value="P:[2Fe-2S] cluster assembly"/>
    <property type="evidence" value="ECO:0007669"/>
    <property type="project" value="InterPro"/>
</dbReference>
<keyword evidence="5" id="KW-0496">Mitochondrion</keyword>
<dbReference type="InterPro" id="IPR009073">
    <property type="entry name" value="HscB_oligo_C"/>
</dbReference>
<organism evidence="8 9">
    <name type="scientific">Aquilegia coerulea</name>
    <name type="common">Rocky mountain columbine</name>
    <dbReference type="NCBI Taxonomy" id="218851"/>
    <lineage>
        <taxon>Eukaryota</taxon>
        <taxon>Viridiplantae</taxon>
        <taxon>Streptophyta</taxon>
        <taxon>Embryophyta</taxon>
        <taxon>Tracheophyta</taxon>
        <taxon>Spermatophyta</taxon>
        <taxon>Magnoliopsida</taxon>
        <taxon>Ranunculales</taxon>
        <taxon>Ranunculaceae</taxon>
        <taxon>Thalictroideae</taxon>
        <taxon>Aquilegia</taxon>
    </lineage>
</organism>
<dbReference type="EMBL" id="KZ305038">
    <property type="protein sequence ID" value="PIA42039.1"/>
    <property type="molecule type" value="Genomic_DNA"/>
</dbReference>
<dbReference type="PANTHER" id="PTHR14021:SF15">
    <property type="entry name" value="IRON-SULFUR CLUSTER CO-CHAPERONE PROTEIN HSCB"/>
    <property type="match status" value="1"/>
</dbReference>
<comment type="subcellular location">
    <subcellularLocation>
        <location evidence="2">Cytoplasm</location>
    </subcellularLocation>
    <subcellularLocation>
        <location evidence="1">Mitochondrion</location>
    </subcellularLocation>
</comment>
<sequence>MLNKKLWISAISILRSRSHFSSTLSPKLKIFRVFSCSYHVSEPRVYTRFDDRFVGKYGFSKKNLCSQVSTLSINKCWNCNTVALSKPFLACESCRSVQPVDPSVDYFQIFGLEKIYGIDDTHLESKYKNWQKKLHPDLVHSKSEKEKEYAAEQSARVIDAYRTLQKPLLRAMYLLQLEGIHVDEEKTVSEPELLAEMMEFREAVEEAGSPQALEQIQCQVLEKMEVWSKYFENAFKNRNFDDAISSTQRMTYYHRINEEIIKKL</sequence>
<dbReference type="GO" id="GO:0051259">
    <property type="term" value="P:protein complex oligomerization"/>
    <property type="evidence" value="ECO:0007669"/>
    <property type="project" value="InterPro"/>
</dbReference>
<dbReference type="InterPro" id="IPR036869">
    <property type="entry name" value="J_dom_sf"/>
</dbReference>
<dbReference type="Proteomes" id="UP000230069">
    <property type="component" value="Unassembled WGS sequence"/>
</dbReference>
<proteinExistence type="inferred from homology"/>
<dbReference type="PANTHER" id="PTHR14021">
    <property type="entry name" value="IRON-SULFUR CLUSTER CO-CHAPERONE PROTEIN HSCB"/>
    <property type="match status" value="1"/>
</dbReference>
<accession>A0A2G5DET1</accession>
<evidence type="ECO:0000256" key="3">
    <source>
        <dbReference type="ARBA" id="ARBA00010476"/>
    </source>
</evidence>
<dbReference type="SUPFAM" id="SSF47144">
    <property type="entry name" value="HSC20 (HSCB), C-terminal oligomerisation domain"/>
    <property type="match status" value="1"/>
</dbReference>
<dbReference type="CDD" id="cd06257">
    <property type="entry name" value="DnaJ"/>
    <property type="match status" value="1"/>
</dbReference>
<feature type="domain" description="J" evidence="7">
    <location>
        <begin position="105"/>
        <end position="177"/>
    </location>
</feature>
<dbReference type="Gene3D" id="1.20.1280.20">
    <property type="entry name" value="HscB, C-terminal domain"/>
    <property type="match status" value="1"/>
</dbReference>
<evidence type="ECO:0000259" key="7">
    <source>
        <dbReference type="PROSITE" id="PS50076"/>
    </source>
</evidence>
<dbReference type="InterPro" id="IPR001623">
    <property type="entry name" value="DnaJ_domain"/>
</dbReference>
<dbReference type="InterPro" id="IPR036386">
    <property type="entry name" value="HscB_C_sf"/>
</dbReference>
<dbReference type="GO" id="GO:0001671">
    <property type="term" value="F:ATPase activator activity"/>
    <property type="evidence" value="ECO:0007669"/>
    <property type="project" value="InterPro"/>
</dbReference>